<dbReference type="AlphaFoldDB" id="A0A1E7EZS8"/>
<organism evidence="3 4">
    <name type="scientific">Fragilariopsis cylindrus CCMP1102</name>
    <dbReference type="NCBI Taxonomy" id="635003"/>
    <lineage>
        <taxon>Eukaryota</taxon>
        <taxon>Sar</taxon>
        <taxon>Stramenopiles</taxon>
        <taxon>Ochrophyta</taxon>
        <taxon>Bacillariophyta</taxon>
        <taxon>Bacillariophyceae</taxon>
        <taxon>Bacillariophycidae</taxon>
        <taxon>Bacillariales</taxon>
        <taxon>Bacillariaceae</taxon>
        <taxon>Fragilariopsis</taxon>
    </lineage>
</organism>
<evidence type="ECO:0000256" key="1">
    <source>
        <dbReference type="SAM" id="MobiDB-lite"/>
    </source>
</evidence>
<feature type="signal peptide" evidence="2">
    <location>
        <begin position="1"/>
        <end position="24"/>
    </location>
</feature>
<dbReference type="Proteomes" id="UP000095751">
    <property type="component" value="Unassembled WGS sequence"/>
</dbReference>
<feature type="chain" id="PRO_5009192447" evidence="2">
    <location>
        <begin position="25"/>
        <end position="327"/>
    </location>
</feature>
<keyword evidence="4" id="KW-1185">Reference proteome</keyword>
<evidence type="ECO:0000313" key="4">
    <source>
        <dbReference type="Proteomes" id="UP000095751"/>
    </source>
</evidence>
<feature type="compositionally biased region" description="Basic and acidic residues" evidence="1">
    <location>
        <begin position="309"/>
        <end position="327"/>
    </location>
</feature>
<keyword evidence="2" id="KW-0732">Signal</keyword>
<reference evidence="3 4" key="1">
    <citation type="submission" date="2016-09" db="EMBL/GenBank/DDBJ databases">
        <title>Extensive genetic diversity and differential bi-allelic expression allows diatom success in the polar Southern Ocean.</title>
        <authorList>
            <consortium name="DOE Joint Genome Institute"/>
            <person name="Mock T."/>
            <person name="Otillar R.P."/>
            <person name="Strauss J."/>
            <person name="Dupont C."/>
            <person name="Frickenhaus S."/>
            <person name="Maumus F."/>
            <person name="Mcmullan M."/>
            <person name="Sanges R."/>
            <person name="Schmutz J."/>
            <person name="Toseland A."/>
            <person name="Valas R."/>
            <person name="Veluchamy A."/>
            <person name="Ward B.J."/>
            <person name="Allen A."/>
            <person name="Barry K."/>
            <person name="Falciatore A."/>
            <person name="Ferrante M."/>
            <person name="Fortunato A.E."/>
            <person name="Gloeckner G."/>
            <person name="Gruber A."/>
            <person name="Hipkin R."/>
            <person name="Janech M."/>
            <person name="Kroth P."/>
            <person name="Leese F."/>
            <person name="Lindquist E."/>
            <person name="Lyon B.R."/>
            <person name="Martin J."/>
            <person name="Mayer C."/>
            <person name="Parker M."/>
            <person name="Quesneville H."/>
            <person name="Raymond J."/>
            <person name="Uhlig C."/>
            <person name="Valentin K.U."/>
            <person name="Worden A.Z."/>
            <person name="Armbrust E.V."/>
            <person name="Bowler C."/>
            <person name="Green B."/>
            <person name="Moulton V."/>
            <person name="Van Oosterhout C."/>
            <person name="Grigoriev I."/>
        </authorList>
    </citation>
    <scope>NUCLEOTIDE SEQUENCE [LARGE SCALE GENOMIC DNA]</scope>
    <source>
        <strain evidence="3 4">CCMP1102</strain>
    </source>
</reference>
<dbReference type="InParanoid" id="A0A1E7EZS8"/>
<proteinExistence type="predicted"/>
<dbReference type="OrthoDB" id="48109at2759"/>
<sequence length="327" mass="36441">MKIYGHHQRLWIIVLCAIPRFSAAGIFSKGGPDPVSFAQRKKSLFSVDPQNIIRLVCRHGGVVLPESIKKDLDVLASVCQCTETSLDLINKELVVKGFQVAMPMKKKKANGEKTALRVGRIYLTWDSYLKPCIDIEVEDVDILIEFVNLILSKNNWSELSEIGFPPQLYDEDEIVDSSSEAASAFVRIGGIVVKGQIRLKLRSRPLDKDLCEDIVFDFDNLKTLNTTKSKSSVVDTAVGALKPESGGKTIRDAKKLFSKGRDVAMKYANDIGQKAEEHVDDNINNLGLSRSDLKNLMARGISNASRDSFTAKKEMRNEQKSDDVEYT</sequence>
<evidence type="ECO:0000256" key="2">
    <source>
        <dbReference type="SAM" id="SignalP"/>
    </source>
</evidence>
<protein>
    <submittedName>
        <fullName evidence="3">Uncharacterized protein</fullName>
    </submittedName>
</protein>
<accession>A0A1E7EZS8</accession>
<dbReference type="EMBL" id="KV784368">
    <property type="protein sequence ID" value="OEU11334.1"/>
    <property type="molecule type" value="Genomic_DNA"/>
</dbReference>
<evidence type="ECO:0000313" key="3">
    <source>
        <dbReference type="EMBL" id="OEU11334.1"/>
    </source>
</evidence>
<gene>
    <name evidence="3" type="ORF">FRACYDRAFT_245644</name>
</gene>
<feature type="region of interest" description="Disordered" evidence="1">
    <location>
        <begin position="307"/>
        <end position="327"/>
    </location>
</feature>
<name>A0A1E7EZS8_9STRA</name>
<dbReference type="KEGG" id="fcy:FRACYDRAFT_245644"/>